<reference evidence="2" key="1">
    <citation type="submission" date="2018-05" db="EMBL/GenBank/DDBJ databases">
        <authorList>
            <person name="Strepis N."/>
        </authorList>
    </citation>
    <scope>NUCLEOTIDE SEQUENCE [LARGE SCALE GENOMIC DNA]</scope>
</reference>
<sequence>MSNFKMVAPYCGVSRYDKNFFVYYLNTDENLRREYVFNTDEDANNFNKALENLTVFMKGIPVRKKEVYHQAFLDLLLKEVDHKLSVRTNPGVAAAAAPAIPSALLSAMGKRLS</sequence>
<dbReference type="AlphaFoldDB" id="A0A383TBL8"/>
<gene>
    <name evidence="1" type="ORF">TART1_0009</name>
</gene>
<dbReference type="EMBL" id="UNRR01000001">
    <property type="protein sequence ID" value="SYZ77247.1"/>
    <property type="molecule type" value="Genomic_DNA"/>
</dbReference>
<dbReference type="OrthoDB" id="2167321at2"/>
<accession>A0A383TBL8</accession>
<proteinExistence type="predicted"/>
<evidence type="ECO:0000313" key="2">
    <source>
        <dbReference type="Proteomes" id="UP000262072"/>
    </source>
</evidence>
<name>A0A383TBL8_9LACT</name>
<organism evidence="1 2">
    <name type="scientific">Trichococcus shcherbakoviae</name>
    <dbReference type="NCBI Taxonomy" id="2094020"/>
    <lineage>
        <taxon>Bacteria</taxon>
        <taxon>Bacillati</taxon>
        <taxon>Bacillota</taxon>
        <taxon>Bacilli</taxon>
        <taxon>Lactobacillales</taxon>
        <taxon>Carnobacteriaceae</taxon>
        <taxon>Trichococcus</taxon>
    </lineage>
</organism>
<protein>
    <submittedName>
        <fullName evidence="1">Uncharacterized protein</fullName>
    </submittedName>
</protein>
<dbReference type="RefSeq" id="WP_119092167.1">
    <property type="nucleotide sequence ID" value="NZ_UNRR01000001.1"/>
</dbReference>
<evidence type="ECO:0000313" key="1">
    <source>
        <dbReference type="EMBL" id="SYZ77247.1"/>
    </source>
</evidence>
<dbReference type="Proteomes" id="UP000262072">
    <property type="component" value="Unassembled WGS sequence"/>
</dbReference>